<keyword evidence="2" id="KW-1133">Transmembrane helix</keyword>
<feature type="transmembrane region" description="Helical" evidence="2">
    <location>
        <begin position="151"/>
        <end position="176"/>
    </location>
</feature>
<gene>
    <name evidence="3" type="ORF">NX801_08315</name>
</gene>
<keyword evidence="2" id="KW-0472">Membrane</keyword>
<protein>
    <recommendedName>
        <fullName evidence="5">Transposase</fullName>
    </recommendedName>
</protein>
<dbReference type="RefSeq" id="WP_258786545.1">
    <property type="nucleotide sequence ID" value="NZ_JANUGQ010000005.1"/>
</dbReference>
<organism evidence="3 4">
    <name type="scientific">Streptomyces pyxinae</name>
    <dbReference type="NCBI Taxonomy" id="2970734"/>
    <lineage>
        <taxon>Bacteria</taxon>
        <taxon>Bacillati</taxon>
        <taxon>Actinomycetota</taxon>
        <taxon>Actinomycetes</taxon>
        <taxon>Kitasatosporales</taxon>
        <taxon>Streptomycetaceae</taxon>
        <taxon>Streptomyces</taxon>
    </lineage>
</organism>
<name>A0ABT2CE42_9ACTN</name>
<evidence type="ECO:0000256" key="2">
    <source>
        <dbReference type="SAM" id="Phobius"/>
    </source>
</evidence>
<keyword evidence="4" id="KW-1185">Reference proteome</keyword>
<evidence type="ECO:0000313" key="4">
    <source>
        <dbReference type="Proteomes" id="UP001431313"/>
    </source>
</evidence>
<dbReference type="Proteomes" id="UP001431313">
    <property type="component" value="Unassembled WGS sequence"/>
</dbReference>
<feature type="region of interest" description="Disordered" evidence="1">
    <location>
        <begin position="118"/>
        <end position="148"/>
    </location>
</feature>
<dbReference type="EMBL" id="JANUGQ010000005">
    <property type="protein sequence ID" value="MCS0635667.1"/>
    <property type="molecule type" value="Genomic_DNA"/>
</dbReference>
<evidence type="ECO:0000313" key="3">
    <source>
        <dbReference type="EMBL" id="MCS0635667.1"/>
    </source>
</evidence>
<keyword evidence="2" id="KW-0812">Transmembrane</keyword>
<proteinExistence type="predicted"/>
<accession>A0ABT2CE42</accession>
<comment type="caution">
    <text evidence="3">The sequence shown here is derived from an EMBL/GenBank/DDBJ whole genome shotgun (WGS) entry which is preliminary data.</text>
</comment>
<sequence>MSAAESGYYRCEVLVEELIAEGVTVPYAYASPTSLLGPKLVLRWLRSAAWRAAETLDRNPLGRAPEVSGERVVVSCAGQLRAWCEDAAGQSDTRQRVKAGQVWTTVFSDPYHRVTLSARPNRSTSPAADGVGRAKCDPPARHRKRGHGTGLWAAARTALICLAALASYAALGWLLAVVLTR</sequence>
<evidence type="ECO:0000256" key="1">
    <source>
        <dbReference type="SAM" id="MobiDB-lite"/>
    </source>
</evidence>
<reference evidence="3" key="1">
    <citation type="submission" date="2022-08" db="EMBL/GenBank/DDBJ databases">
        <authorList>
            <person name="Somphong A."/>
            <person name="Phongsopitanun W."/>
        </authorList>
    </citation>
    <scope>NUCLEOTIDE SEQUENCE</scope>
    <source>
        <strain evidence="3">LP05-1</strain>
    </source>
</reference>
<evidence type="ECO:0008006" key="5">
    <source>
        <dbReference type="Google" id="ProtNLM"/>
    </source>
</evidence>